<evidence type="ECO:0000256" key="1">
    <source>
        <dbReference type="SAM" id="Phobius"/>
    </source>
</evidence>
<organism evidence="2 3">
    <name type="scientific">Candidatus Jettenia caeni</name>
    <dbReference type="NCBI Taxonomy" id="247490"/>
    <lineage>
        <taxon>Bacteria</taxon>
        <taxon>Pseudomonadati</taxon>
        <taxon>Planctomycetota</taxon>
        <taxon>Candidatus Brocadiia</taxon>
        <taxon>Candidatus Brocadiales</taxon>
        <taxon>Candidatus Brocadiaceae</taxon>
        <taxon>Candidatus Jettenia</taxon>
    </lineage>
</organism>
<accession>I3IL67</accession>
<sequence>MSLFRSIKIKLIIFSLCISLIPIAIITTLYYFKAKGTLKCQILEELKIIAESKSLHILSFMETNKVRTSDFSTDGYIREKLELIVHGKEAFRQGTVTRLNKYLVKNKLPVYRRYLTAIVLADKYGKVVSSTTKGLIGMDMADQELFKQAISKKYGEPYVDRLC</sequence>
<proteinExistence type="predicted"/>
<name>I3IL67_9BACT</name>
<dbReference type="Proteomes" id="UP000002985">
    <property type="component" value="Unassembled WGS sequence"/>
</dbReference>
<keyword evidence="1" id="KW-0472">Membrane</keyword>
<gene>
    <name evidence="2" type="ORF">KSU1_C0866</name>
</gene>
<evidence type="ECO:0008006" key="4">
    <source>
        <dbReference type="Google" id="ProtNLM"/>
    </source>
</evidence>
<protein>
    <recommendedName>
        <fullName evidence="4">Two-component sensor kinase</fullName>
    </recommendedName>
</protein>
<comment type="caution">
    <text evidence="2">The sequence shown here is derived from an EMBL/GenBank/DDBJ whole genome shotgun (WGS) entry which is preliminary data.</text>
</comment>
<evidence type="ECO:0000313" key="3">
    <source>
        <dbReference type="Proteomes" id="UP000002985"/>
    </source>
</evidence>
<reference evidence="2 3" key="1">
    <citation type="journal article" date="2012" name="FEBS Lett.">
        <title>Anammox organism KSU-1 expresses a NirK-type copper-containing nitrite reductase instead of a NirS-type with cytochrome cd1.</title>
        <authorList>
            <person name="Hira D."/>
            <person name="Toh H."/>
            <person name="Migita C.T."/>
            <person name="Okubo H."/>
            <person name="Nishiyama T."/>
            <person name="Hattori M."/>
            <person name="Furukawa K."/>
            <person name="Fujii T."/>
        </authorList>
    </citation>
    <scope>NUCLEOTIDE SEQUENCE [LARGE SCALE GENOMIC DNA]</scope>
</reference>
<dbReference type="STRING" id="247490.KSU1_C0866"/>
<keyword evidence="1" id="KW-1133">Transmembrane helix</keyword>
<evidence type="ECO:0000313" key="2">
    <source>
        <dbReference type="EMBL" id="GAB62462.1"/>
    </source>
</evidence>
<dbReference type="eggNOG" id="ENOG502ZQVF">
    <property type="taxonomic scope" value="Bacteria"/>
</dbReference>
<dbReference type="EMBL" id="BAFH01000003">
    <property type="protein sequence ID" value="GAB62462.1"/>
    <property type="molecule type" value="Genomic_DNA"/>
</dbReference>
<keyword evidence="1" id="KW-0812">Transmembrane</keyword>
<dbReference type="AlphaFoldDB" id="I3IL67"/>
<feature type="transmembrane region" description="Helical" evidence="1">
    <location>
        <begin position="12"/>
        <end position="32"/>
    </location>
</feature>
<dbReference type="Gene3D" id="3.30.450.20">
    <property type="entry name" value="PAS domain"/>
    <property type="match status" value="1"/>
</dbReference>
<keyword evidence="3" id="KW-1185">Reference proteome</keyword>